<dbReference type="PRINTS" id="PR00094">
    <property type="entry name" value="ADENYLTKNASE"/>
</dbReference>
<keyword evidence="2 5" id="KW-0545">Nucleotide biosynthesis</keyword>
<comment type="similarity">
    <text evidence="5 6">Belongs to the adenylate kinase family.</text>
</comment>
<dbReference type="PANTHER" id="PTHR23359">
    <property type="entry name" value="NUCLEOTIDE KINASE"/>
    <property type="match status" value="1"/>
</dbReference>
<evidence type="ECO:0000259" key="8">
    <source>
        <dbReference type="Pfam" id="PF05191"/>
    </source>
</evidence>
<comment type="caution">
    <text evidence="5">Lacks conserved residue(s) required for the propagation of feature annotation.</text>
</comment>
<comment type="subunit">
    <text evidence="5 7">Monomer.</text>
</comment>
<dbReference type="InterPro" id="IPR033690">
    <property type="entry name" value="Adenylat_kinase_CS"/>
</dbReference>
<evidence type="ECO:0000256" key="6">
    <source>
        <dbReference type="RuleBase" id="RU003330"/>
    </source>
</evidence>
<dbReference type="GO" id="GO:0005524">
    <property type="term" value="F:ATP binding"/>
    <property type="evidence" value="ECO:0007669"/>
    <property type="project" value="UniProtKB-UniRule"/>
</dbReference>
<dbReference type="EMBL" id="LR217703">
    <property type="protein sequence ID" value="VFP79822.1"/>
    <property type="molecule type" value="Genomic_DNA"/>
</dbReference>
<feature type="binding site" evidence="5">
    <location>
        <position position="31"/>
    </location>
    <ligand>
        <name>AMP</name>
        <dbReference type="ChEBI" id="CHEBI:456215"/>
    </ligand>
</feature>
<dbReference type="Gene3D" id="3.40.50.300">
    <property type="entry name" value="P-loop containing nucleotide triphosphate hydrolases"/>
    <property type="match status" value="1"/>
</dbReference>
<feature type="domain" description="Adenylate kinase active site lid" evidence="8">
    <location>
        <begin position="123"/>
        <end position="158"/>
    </location>
</feature>
<dbReference type="NCBIfam" id="NF001379">
    <property type="entry name" value="PRK00279.1-1"/>
    <property type="match status" value="1"/>
</dbReference>
<dbReference type="HAMAP" id="MF_00235">
    <property type="entry name" value="Adenylate_kinase_Adk"/>
    <property type="match status" value="1"/>
</dbReference>
<feature type="binding site" evidence="5">
    <location>
        <position position="92"/>
    </location>
    <ligand>
        <name>AMP</name>
        <dbReference type="ChEBI" id="CHEBI:456215"/>
    </ligand>
</feature>
<keyword evidence="1 5" id="KW-0808">Transferase</keyword>
<dbReference type="FunFam" id="3.40.50.300:FF:000106">
    <property type="entry name" value="Adenylate kinase mitochondrial"/>
    <property type="match status" value="1"/>
</dbReference>
<evidence type="ECO:0000256" key="4">
    <source>
        <dbReference type="ARBA" id="ARBA00022777"/>
    </source>
</evidence>
<feature type="region of interest" description="LID" evidence="5">
    <location>
        <begin position="122"/>
        <end position="159"/>
    </location>
</feature>
<protein>
    <recommendedName>
        <fullName evidence="5 7">Adenylate kinase</fullName>
        <shortName evidence="5">AK</shortName>
        <ecNumber evidence="5 7">2.7.4.3</ecNumber>
    </recommendedName>
    <alternativeName>
        <fullName evidence="5">ATP-AMP transphosphorylase</fullName>
    </alternativeName>
    <alternativeName>
        <fullName evidence="5">ATP:AMP phosphotransferase</fullName>
    </alternativeName>
    <alternativeName>
        <fullName evidence="5">Adenylate monophosphate kinase</fullName>
    </alternativeName>
</protein>
<dbReference type="GO" id="GO:0005737">
    <property type="term" value="C:cytoplasm"/>
    <property type="evidence" value="ECO:0007669"/>
    <property type="project" value="UniProtKB-SubCell"/>
</dbReference>
<feature type="binding site" evidence="5">
    <location>
        <position position="156"/>
    </location>
    <ligand>
        <name>AMP</name>
        <dbReference type="ChEBI" id="CHEBI:456215"/>
    </ligand>
</feature>
<comment type="pathway">
    <text evidence="5">Purine metabolism; AMP biosynthesis via salvage pathway; AMP from ADP: step 1/1.</text>
</comment>
<dbReference type="InterPro" id="IPR007862">
    <property type="entry name" value="Adenylate_kinase_lid-dom"/>
</dbReference>
<comment type="catalytic activity">
    <reaction evidence="5 7">
        <text>AMP + ATP = 2 ADP</text>
        <dbReference type="Rhea" id="RHEA:12973"/>
        <dbReference type="ChEBI" id="CHEBI:30616"/>
        <dbReference type="ChEBI" id="CHEBI:456215"/>
        <dbReference type="ChEBI" id="CHEBI:456216"/>
        <dbReference type="EC" id="2.7.4.3"/>
    </reaction>
</comment>
<evidence type="ECO:0000256" key="2">
    <source>
        <dbReference type="ARBA" id="ARBA00022727"/>
    </source>
</evidence>
<organism evidence="9 10">
    <name type="scientific">Candidatus Erwinia haradaeae</name>
    <dbReference type="NCBI Taxonomy" id="1922217"/>
    <lineage>
        <taxon>Bacteria</taxon>
        <taxon>Pseudomonadati</taxon>
        <taxon>Pseudomonadota</taxon>
        <taxon>Gammaproteobacteria</taxon>
        <taxon>Enterobacterales</taxon>
        <taxon>Erwiniaceae</taxon>
        <taxon>Erwinia</taxon>
    </lineage>
</organism>
<evidence type="ECO:0000313" key="9">
    <source>
        <dbReference type="EMBL" id="VFP79822.1"/>
    </source>
</evidence>
<dbReference type="SUPFAM" id="SSF52540">
    <property type="entry name" value="P-loop containing nucleoside triphosphate hydrolases"/>
    <property type="match status" value="1"/>
</dbReference>
<dbReference type="Proteomes" id="UP000294412">
    <property type="component" value="Chromosome"/>
</dbReference>
<comment type="subcellular location">
    <subcellularLocation>
        <location evidence="5 7">Cytoplasm</location>
    </subcellularLocation>
</comment>
<reference evidence="9 10" key="1">
    <citation type="submission" date="2019-02" db="EMBL/GenBank/DDBJ databases">
        <authorList>
            <person name="Manzano-Marin A."/>
            <person name="Manzano-Marin A."/>
        </authorList>
    </citation>
    <scope>NUCLEOTIDE SEQUENCE [LARGE SCALE GENOMIC DNA]</scope>
    <source>
        <strain evidence="9 10">ErCicuneomaculata</strain>
    </source>
</reference>
<keyword evidence="4 5" id="KW-0418">Kinase</keyword>
<evidence type="ECO:0000256" key="1">
    <source>
        <dbReference type="ARBA" id="ARBA00022679"/>
    </source>
</evidence>
<comment type="function">
    <text evidence="5">Catalyzes the reversible transfer of the terminal phosphate group between ATP and AMP. Plays an important role in cellular energy homeostasis and in adenine nucleotide metabolism.</text>
</comment>
<dbReference type="OrthoDB" id="9805030at2"/>
<evidence type="ECO:0000256" key="7">
    <source>
        <dbReference type="RuleBase" id="RU003331"/>
    </source>
</evidence>
<dbReference type="NCBIfam" id="NF001381">
    <property type="entry name" value="PRK00279.1-3"/>
    <property type="match status" value="1"/>
</dbReference>
<feature type="binding site" evidence="5">
    <location>
        <begin position="57"/>
        <end position="59"/>
    </location>
    <ligand>
        <name>AMP</name>
        <dbReference type="ChEBI" id="CHEBI:456215"/>
    </ligand>
</feature>
<dbReference type="EC" id="2.7.4.3" evidence="5 7"/>
<feature type="binding site" evidence="5">
    <location>
        <begin position="132"/>
        <end position="133"/>
    </location>
    <ligand>
        <name>ATP</name>
        <dbReference type="ChEBI" id="CHEBI:30616"/>
    </ligand>
</feature>
<dbReference type="NCBIfam" id="TIGR01351">
    <property type="entry name" value="adk"/>
    <property type="match status" value="1"/>
</dbReference>
<sequence>MRIILLGAPGSGKGTQAQFIFKQYGIPIISTGEMLRTEVQCNSKHGKKIKKIIDTGNLVTDDLVIALVQERIHQKDCHKGFLLDGFPRTLSQAHTIKSYGIKIDYVFKFCISDELVIQRITGRRIHDKSGRIYHIKFNPPKIPNKDDLTGETLRIREDDREEIIYKRLSAYHKITKPLISYYHQETQKDKIKYYQFDSTKSVTQIHEDITHILDDKM</sequence>
<dbReference type="AlphaFoldDB" id="A0A451D2H1"/>
<evidence type="ECO:0000313" key="10">
    <source>
        <dbReference type="Proteomes" id="UP000294412"/>
    </source>
</evidence>
<dbReference type="GO" id="GO:0044209">
    <property type="term" value="P:AMP salvage"/>
    <property type="evidence" value="ECO:0007669"/>
    <property type="project" value="UniProtKB-UniRule"/>
</dbReference>
<dbReference type="Pfam" id="PF05191">
    <property type="entry name" value="ADK_lid"/>
    <property type="match status" value="1"/>
</dbReference>
<feature type="binding site" evidence="5">
    <location>
        <begin position="10"/>
        <end position="15"/>
    </location>
    <ligand>
        <name>ATP</name>
        <dbReference type="ChEBI" id="CHEBI:30616"/>
    </ligand>
</feature>
<dbReference type="GO" id="GO:0004017">
    <property type="term" value="F:AMP kinase activity"/>
    <property type="evidence" value="ECO:0007669"/>
    <property type="project" value="UniProtKB-UniRule"/>
</dbReference>
<dbReference type="PROSITE" id="PS00113">
    <property type="entry name" value="ADENYLATE_KINASE"/>
    <property type="match status" value="1"/>
</dbReference>
<feature type="binding site" evidence="5">
    <location>
        <position position="200"/>
    </location>
    <ligand>
        <name>ATP</name>
        <dbReference type="ChEBI" id="CHEBI:30616"/>
    </ligand>
</feature>
<feature type="binding site" evidence="5">
    <location>
        <begin position="85"/>
        <end position="88"/>
    </location>
    <ligand>
        <name>AMP</name>
        <dbReference type="ChEBI" id="CHEBI:456215"/>
    </ligand>
</feature>
<dbReference type="InterPro" id="IPR006259">
    <property type="entry name" value="Adenyl_kin_sub"/>
</dbReference>
<feature type="binding site" evidence="5">
    <location>
        <position position="167"/>
    </location>
    <ligand>
        <name>AMP</name>
        <dbReference type="ChEBI" id="CHEBI:456215"/>
    </ligand>
</feature>
<dbReference type="Pfam" id="PF00406">
    <property type="entry name" value="ADK"/>
    <property type="match status" value="1"/>
</dbReference>
<gene>
    <name evidence="5 9" type="primary">adk</name>
    <name evidence="9" type="ORF">ERCICUMA2628_366</name>
</gene>
<evidence type="ECO:0000256" key="3">
    <source>
        <dbReference type="ARBA" id="ARBA00022741"/>
    </source>
</evidence>
<feature type="binding site" evidence="5">
    <location>
        <position position="123"/>
    </location>
    <ligand>
        <name>ATP</name>
        <dbReference type="ChEBI" id="CHEBI:30616"/>
    </ligand>
</feature>
<dbReference type="UniPathway" id="UPA00588">
    <property type="reaction ID" value="UER00649"/>
</dbReference>
<proteinExistence type="inferred from homology"/>
<comment type="domain">
    <text evidence="5">Consists of three domains, a large central CORE domain and two small peripheral domains, NMPbind and LID, which undergo movements during catalysis. The LID domain closes over the site of phosphoryl transfer upon ATP binding. Assembling and dissambling the active center during each catalytic cycle provides an effective means to prevent ATP hydrolysis.</text>
</comment>
<accession>A0A451D2H1</accession>
<keyword evidence="3 5" id="KW-0547">Nucleotide-binding</keyword>
<dbReference type="RefSeq" id="WP_157993573.1">
    <property type="nucleotide sequence ID" value="NZ_LR217703.1"/>
</dbReference>
<dbReference type="InterPro" id="IPR027417">
    <property type="entry name" value="P-loop_NTPase"/>
</dbReference>
<feature type="region of interest" description="NMP" evidence="5">
    <location>
        <begin position="30"/>
        <end position="59"/>
    </location>
</feature>
<dbReference type="InterPro" id="IPR000850">
    <property type="entry name" value="Adenylat/UMP-CMP_kin"/>
</dbReference>
<keyword evidence="5 7" id="KW-0067">ATP-binding</keyword>
<evidence type="ECO:0000256" key="5">
    <source>
        <dbReference type="HAMAP-Rule" id="MF_00235"/>
    </source>
</evidence>
<name>A0A451D2H1_9GAMM</name>
<feature type="binding site" evidence="5">
    <location>
        <position position="36"/>
    </location>
    <ligand>
        <name>AMP</name>
        <dbReference type="ChEBI" id="CHEBI:456215"/>
    </ligand>
</feature>
<keyword evidence="5" id="KW-0963">Cytoplasm</keyword>
<dbReference type="CDD" id="cd01428">
    <property type="entry name" value="ADK"/>
    <property type="match status" value="1"/>
</dbReference>